<dbReference type="SUPFAM" id="SSF56176">
    <property type="entry name" value="FAD-binding/transporter-associated domain-like"/>
    <property type="match status" value="1"/>
</dbReference>
<keyword evidence="3" id="KW-0285">Flavoprotein</keyword>
<dbReference type="Gene3D" id="3.40.462.20">
    <property type="match status" value="1"/>
</dbReference>
<dbReference type="PANTHER" id="PTHR42973:SF39">
    <property type="entry name" value="FAD-BINDING PCMH-TYPE DOMAIN-CONTAINING PROTEIN"/>
    <property type="match status" value="1"/>
</dbReference>
<name>A0A6J4JX94_9ACTN</name>
<dbReference type="Gene3D" id="3.30.43.10">
    <property type="entry name" value="Uridine Diphospho-n-acetylenolpyruvylglucosamine Reductase, domain 2"/>
    <property type="match status" value="1"/>
</dbReference>
<proteinExistence type="inferred from homology"/>
<evidence type="ECO:0000256" key="5">
    <source>
        <dbReference type="ARBA" id="ARBA00023002"/>
    </source>
</evidence>
<organism evidence="7">
    <name type="scientific">uncultured Friedmanniella sp</name>
    <dbReference type="NCBI Taxonomy" id="335381"/>
    <lineage>
        <taxon>Bacteria</taxon>
        <taxon>Bacillati</taxon>
        <taxon>Actinomycetota</taxon>
        <taxon>Actinomycetes</taxon>
        <taxon>Propionibacteriales</taxon>
        <taxon>Nocardioidaceae</taxon>
        <taxon>Friedmanniella</taxon>
        <taxon>environmental samples</taxon>
    </lineage>
</organism>
<evidence type="ECO:0000256" key="1">
    <source>
        <dbReference type="ARBA" id="ARBA00001974"/>
    </source>
</evidence>
<evidence type="ECO:0000313" key="7">
    <source>
        <dbReference type="EMBL" id="CAA9289883.1"/>
    </source>
</evidence>
<dbReference type="InterPro" id="IPR050416">
    <property type="entry name" value="FAD-linked_Oxidoreductase"/>
</dbReference>
<dbReference type="GO" id="GO:0071949">
    <property type="term" value="F:FAD binding"/>
    <property type="evidence" value="ECO:0007669"/>
    <property type="project" value="InterPro"/>
</dbReference>
<feature type="domain" description="FAD-binding PCMH-type" evidence="6">
    <location>
        <begin position="48"/>
        <end position="216"/>
    </location>
</feature>
<dbReference type="InterPro" id="IPR016169">
    <property type="entry name" value="FAD-bd_PCMH_sub2"/>
</dbReference>
<protein>
    <recommendedName>
        <fullName evidence="6">FAD-binding PCMH-type domain-containing protein</fullName>
    </recommendedName>
</protein>
<keyword evidence="5" id="KW-0560">Oxidoreductase</keyword>
<dbReference type="InterPro" id="IPR016166">
    <property type="entry name" value="FAD-bd_PCMH"/>
</dbReference>
<sequence>MTMDTADQLAGTERSTAQAELAAALKGALCLPGDPAYDGVVMPWNVAVPVRPAAVVVAADALDVSTAVRYAAEHGLRVAVQCTGHGAAAGVDDGVLLVSTAGLDLVEVRPDGTARVGAGVRWQQVVDASVPHGYAPLNGSSLDVGVVGYTTGGGVGPMARTFGLASDQVTAFDVVTADGTLRRATPAENQDLFWGLRGGKGCLGIVTAVEFTLVPVVSLYGGGLWFDGADASAVLNAWRSWSADLPEQATSSVAMMQLPPMPGVPPQLAGKLTVSVRFAFVGDAAVGEALLAPMRAAVEPLLDGVGVLPYAAVDAIHADPVDPLPFHERGALLADLPPEAVEALVAAAGAGSGSPLIMVEIRQLGGAVAREGVHPSAFSHRDAPYSLLCIGVAVPPVVDATVAYAAAVLEALRPWSTGGLLPNFGGGGTTAYNAEDLARLRSLMEAHDPARLLVAGDALR</sequence>
<keyword evidence="4" id="KW-0274">FAD</keyword>
<dbReference type="EMBL" id="CADCTT010000014">
    <property type="protein sequence ID" value="CAA9289883.1"/>
    <property type="molecule type" value="Genomic_DNA"/>
</dbReference>
<dbReference type="Pfam" id="PF01565">
    <property type="entry name" value="FAD_binding_4"/>
    <property type="match status" value="1"/>
</dbReference>
<evidence type="ECO:0000256" key="4">
    <source>
        <dbReference type="ARBA" id="ARBA00022827"/>
    </source>
</evidence>
<dbReference type="AlphaFoldDB" id="A0A6J4JX94"/>
<reference evidence="7" key="1">
    <citation type="submission" date="2020-02" db="EMBL/GenBank/DDBJ databases">
        <authorList>
            <person name="Meier V. D."/>
        </authorList>
    </citation>
    <scope>NUCLEOTIDE SEQUENCE</scope>
    <source>
        <strain evidence="7">AVDCRST_MAG61</strain>
    </source>
</reference>
<evidence type="ECO:0000256" key="3">
    <source>
        <dbReference type="ARBA" id="ARBA00022630"/>
    </source>
</evidence>
<evidence type="ECO:0000256" key="2">
    <source>
        <dbReference type="ARBA" id="ARBA00005466"/>
    </source>
</evidence>
<dbReference type="PANTHER" id="PTHR42973">
    <property type="entry name" value="BINDING OXIDOREDUCTASE, PUTATIVE (AFU_ORTHOLOGUE AFUA_1G17690)-RELATED"/>
    <property type="match status" value="1"/>
</dbReference>
<dbReference type="Gene3D" id="3.30.465.10">
    <property type="match status" value="1"/>
</dbReference>
<accession>A0A6J4JX94</accession>
<dbReference type="InterPro" id="IPR006094">
    <property type="entry name" value="Oxid_FAD_bind_N"/>
</dbReference>
<dbReference type="InterPro" id="IPR016167">
    <property type="entry name" value="FAD-bd_PCMH_sub1"/>
</dbReference>
<comment type="cofactor">
    <cofactor evidence="1">
        <name>FAD</name>
        <dbReference type="ChEBI" id="CHEBI:57692"/>
    </cofactor>
</comment>
<comment type="similarity">
    <text evidence="2">Belongs to the oxygen-dependent FAD-linked oxidoreductase family.</text>
</comment>
<dbReference type="PROSITE" id="PS51387">
    <property type="entry name" value="FAD_PCMH"/>
    <property type="match status" value="1"/>
</dbReference>
<gene>
    <name evidence="7" type="ORF">AVDCRST_MAG61-78</name>
</gene>
<evidence type="ECO:0000259" key="6">
    <source>
        <dbReference type="PROSITE" id="PS51387"/>
    </source>
</evidence>
<dbReference type="InterPro" id="IPR036318">
    <property type="entry name" value="FAD-bd_PCMH-like_sf"/>
</dbReference>
<dbReference type="GO" id="GO:0016491">
    <property type="term" value="F:oxidoreductase activity"/>
    <property type="evidence" value="ECO:0007669"/>
    <property type="project" value="UniProtKB-KW"/>
</dbReference>